<evidence type="ECO:0000256" key="1">
    <source>
        <dbReference type="SAM" id="SignalP"/>
    </source>
</evidence>
<keyword evidence="4" id="KW-1185">Reference proteome</keyword>
<feature type="domain" description="Secretion system C-terminal sorting" evidence="2">
    <location>
        <begin position="423"/>
        <end position="491"/>
    </location>
</feature>
<feature type="chain" id="PRO_5015151802" evidence="1">
    <location>
        <begin position="24"/>
        <end position="499"/>
    </location>
</feature>
<accession>A0A2P8FYI9</accession>
<dbReference type="OrthoDB" id="621707at2"/>
<sequence length="499" mass="52556">MKRKHINMAVGGMLLLGFQQANAQVFVDGTTFNNFGYVSNYDTHTEVTSAVGSAYTAAFGSIFDHFESATNALRVNGSYNANGTGGSTDNFNGPLGSPGAQQISGTVAPNFSTLVLKNGAASQFDITNTAGANVFTSANFQNGITTTVRANTSAGELRFQNDASYTGGTTDAQHINGYVGKVGNDSFSFPVGSGTDSRLLSISAPASATAHLSTAYQTSNIEDASAVSAPIESVFTLGSWDWIAANATDDDGLAVTVSMPDAAGFAATSNLRLIGWNGSSWIDLSGAANATGNTEGSTISGTIPAGTTITQIGIGSVAPPLPVTLVAFDVVPENQTALLSWSTSMETNSESFEVQQSTDTRNWAVIGSVKSYGESNVLKEYRFVDKAPLAGKNYYRLKMIDRDGTFAYSRIRTAEFEKGALIIWPNPATDRITVHTGNGRSVSRIQIISAAGIIVSEHIRPAGFESDQSLDVKNLVSGTYLVRLVQTDGTVNTHRFVKK</sequence>
<reference evidence="3 4" key="1">
    <citation type="submission" date="2018-03" db="EMBL/GenBank/DDBJ databases">
        <title>Genomic Encyclopedia of Archaeal and Bacterial Type Strains, Phase II (KMG-II): from individual species to whole genera.</title>
        <authorList>
            <person name="Goeker M."/>
        </authorList>
    </citation>
    <scope>NUCLEOTIDE SEQUENCE [LARGE SCALE GENOMIC DNA]</scope>
    <source>
        <strain evidence="3 4">DSM 29057</strain>
    </source>
</reference>
<dbReference type="AlphaFoldDB" id="A0A2P8FYI9"/>
<feature type="signal peptide" evidence="1">
    <location>
        <begin position="1"/>
        <end position="23"/>
    </location>
</feature>
<dbReference type="InterPro" id="IPR026444">
    <property type="entry name" value="Secre_tail"/>
</dbReference>
<dbReference type="Proteomes" id="UP000241964">
    <property type="component" value="Unassembled WGS sequence"/>
</dbReference>
<name>A0A2P8FYI9_9BACT</name>
<dbReference type="Pfam" id="PF18962">
    <property type="entry name" value="Por_Secre_tail"/>
    <property type="match status" value="1"/>
</dbReference>
<dbReference type="RefSeq" id="WP_106597119.1">
    <property type="nucleotide sequence ID" value="NZ_PYAS01000009.1"/>
</dbReference>
<evidence type="ECO:0000313" key="4">
    <source>
        <dbReference type="Proteomes" id="UP000241964"/>
    </source>
</evidence>
<gene>
    <name evidence="3" type="ORF">CLV60_109284</name>
</gene>
<evidence type="ECO:0000259" key="2">
    <source>
        <dbReference type="Pfam" id="PF18962"/>
    </source>
</evidence>
<proteinExistence type="predicted"/>
<evidence type="ECO:0000313" key="3">
    <source>
        <dbReference type="EMBL" id="PSL26790.1"/>
    </source>
</evidence>
<protein>
    <submittedName>
        <fullName evidence="3">Putative secreted protein (Por secretion system target)</fullName>
    </submittedName>
</protein>
<organism evidence="3 4">
    <name type="scientific">Dyadobacter jiangsuensis</name>
    <dbReference type="NCBI Taxonomy" id="1591085"/>
    <lineage>
        <taxon>Bacteria</taxon>
        <taxon>Pseudomonadati</taxon>
        <taxon>Bacteroidota</taxon>
        <taxon>Cytophagia</taxon>
        <taxon>Cytophagales</taxon>
        <taxon>Spirosomataceae</taxon>
        <taxon>Dyadobacter</taxon>
    </lineage>
</organism>
<dbReference type="NCBIfam" id="TIGR04183">
    <property type="entry name" value="Por_Secre_tail"/>
    <property type="match status" value="1"/>
</dbReference>
<comment type="caution">
    <text evidence="3">The sequence shown here is derived from an EMBL/GenBank/DDBJ whole genome shotgun (WGS) entry which is preliminary data.</text>
</comment>
<dbReference type="EMBL" id="PYAS01000009">
    <property type="protein sequence ID" value="PSL26790.1"/>
    <property type="molecule type" value="Genomic_DNA"/>
</dbReference>
<keyword evidence="1" id="KW-0732">Signal</keyword>